<keyword evidence="2" id="KW-1185">Reference proteome</keyword>
<accession>A0ABR8BZH6</accession>
<organism evidence="1 2">
    <name type="scientific">Aphanizomenon flos-aquae FACHB-1040</name>
    <dbReference type="NCBI Taxonomy" id="2692887"/>
    <lineage>
        <taxon>Bacteria</taxon>
        <taxon>Bacillati</taxon>
        <taxon>Cyanobacteriota</taxon>
        <taxon>Cyanophyceae</taxon>
        <taxon>Nostocales</taxon>
        <taxon>Aphanizomenonaceae</taxon>
        <taxon>Aphanizomenon</taxon>
    </lineage>
</organism>
<proteinExistence type="predicted"/>
<protein>
    <recommendedName>
        <fullName evidence="3">Glycosyl transferase</fullName>
    </recommendedName>
</protein>
<dbReference type="InterPro" id="IPR029044">
    <property type="entry name" value="Nucleotide-diphossugar_trans"/>
</dbReference>
<comment type="caution">
    <text evidence="1">The sequence shown here is derived from an EMBL/GenBank/DDBJ whole genome shotgun (WGS) entry which is preliminary data.</text>
</comment>
<dbReference type="Proteomes" id="UP000606721">
    <property type="component" value="Unassembled WGS sequence"/>
</dbReference>
<evidence type="ECO:0000313" key="1">
    <source>
        <dbReference type="EMBL" id="MBD2280328.1"/>
    </source>
</evidence>
<evidence type="ECO:0000313" key="2">
    <source>
        <dbReference type="Proteomes" id="UP000606721"/>
    </source>
</evidence>
<dbReference type="EMBL" id="JACJQT010000058">
    <property type="protein sequence ID" value="MBD2280328.1"/>
    <property type="molecule type" value="Genomic_DNA"/>
</dbReference>
<sequence length="325" mass="38241">MFGVITACYKGDYFLAKATCASVRFFMPDVPICVIVDGDLDIQELKDVYNVYELRIDSLEHIELRKLLAGSGKSKLAALWEGPFEEFIFLDSDAIVWGDLRSVINLKDYDWNVFAEWPRDEYYTTGNWDNNYGWVSHLFYDPERLRKYDLEFEWRWRHYACTGCFAARKNAVKLEDYLHLEVYAKQNPGLFFVGEQGMLMYLIFKSSDLNILKLQCYDLQIIPAALNHDIVHKRLGLTNTDFLLPKLVENPVVIHFCEQKPYIHNIKAFSYPFTIFRLAHYKNLFKDKNKKSKAWMKVISEEIVLVVRKIIKKLMNRSEKYQSGT</sequence>
<evidence type="ECO:0008006" key="3">
    <source>
        <dbReference type="Google" id="ProtNLM"/>
    </source>
</evidence>
<name>A0ABR8BZH6_APHFL</name>
<dbReference type="SUPFAM" id="SSF53448">
    <property type="entry name" value="Nucleotide-diphospho-sugar transferases"/>
    <property type="match status" value="1"/>
</dbReference>
<gene>
    <name evidence="1" type="ORF">H6F99_19255</name>
</gene>
<dbReference type="Gene3D" id="3.90.550.10">
    <property type="entry name" value="Spore Coat Polysaccharide Biosynthesis Protein SpsA, Chain A"/>
    <property type="match status" value="1"/>
</dbReference>
<reference evidence="1 2" key="1">
    <citation type="journal article" date="2020" name="ISME J.">
        <title>Comparative genomics reveals insights into cyanobacterial evolution and habitat adaptation.</title>
        <authorList>
            <person name="Chen M.Y."/>
            <person name="Teng W.K."/>
            <person name="Zhao L."/>
            <person name="Hu C.X."/>
            <person name="Zhou Y.K."/>
            <person name="Han B.P."/>
            <person name="Song L.R."/>
            <person name="Shu W.S."/>
        </authorList>
    </citation>
    <scope>NUCLEOTIDE SEQUENCE [LARGE SCALE GENOMIC DNA]</scope>
    <source>
        <strain evidence="1 2">FACHB-1040</strain>
    </source>
</reference>
<dbReference type="RefSeq" id="WP_190383925.1">
    <property type="nucleotide sequence ID" value="NZ_JACJQT010000058.1"/>
</dbReference>